<keyword evidence="1" id="KW-1133">Transmembrane helix</keyword>
<evidence type="ECO:0000313" key="3">
    <source>
        <dbReference type="Proteomes" id="UP000515258"/>
    </source>
</evidence>
<reference evidence="2 3" key="1">
    <citation type="submission" date="2020-07" db="EMBL/GenBank/DDBJ databases">
        <title>Ralstonia phages.</title>
        <authorList>
            <person name="Trotereau A."/>
            <person name="Boyer C."/>
            <person name="Torres-Barcelo C."/>
        </authorList>
    </citation>
    <scope>NUCLEOTIDE SEQUENCE [LARGE SCALE GENOMIC DNA]</scope>
</reference>
<keyword evidence="1" id="KW-0472">Membrane</keyword>
<evidence type="ECO:0000256" key="1">
    <source>
        <dbReference type="SAM" id="Phobius"/>
    </source>
</evidence>
<sequence length="64" mass="7097">MRVESPEIVEYKEYRTMADAYGPGATLEKDDQPSWKDWAKAIGIGAAVGVWLYLVAAYRAGAIF</sequence>
<organism evidence="2 3">
    <name type="scientific">Ralstonia phage Albius</name>
    <dbReference type="NCBI Taxonomy" id="2759712"/>
    <lineage>
        <taxon>Viruses</taxon>
        <taxon>Duplodnaviria</taxon>
        <taxon>Heunggongvirae</taxon>
        <taxon>Uroviricota</taxon>
        <taxon>Caudoviricetes</taxon>
        <taxon>Rahariannevirus</taxon>
        <taxon>Rahariannevirus raharianne</taxon>
    </lineage>
</organism>
<protein>
    <submittedName>
        <fullName evidence="2">Uncharacterized protein</fullName>
    </submittedName>
</protein>
<proteinExistence type="predicted"/>
<dbReference type="EMBL" id="MT740726">
    <property type="protein sequence ID" value="QMV32445.1"/>
    <property type="molecule type" value="Genomic_DNA"/>
</dbReference>
<feature type="transmembrane region" description="Helical" evidence="1">
    <location>
        <begin position="38"/>
        <end position="58"/>
    </location>
</feature>
<evidence type="ECO:0000313" key="2">
    <source>
        <dbReference type="EMBL" id="QMV32445.1"/>
    </source>
</evidence>
<keyword evidence="1" id="KW-0812">Transmembrane</keyword>
<accession>A0A7G5B822</accession>
<gene>
    <name evidence="2" type="ORF">U2_00070</name>
</gene>
<name>A0A7G5B822_9CAUD</name>
<dbReference type="Proteomes" id="UP000515258">
    <property type="component" value="Segment"/>
</dbReference>